<dbReference type="InterPro" id="IPR022691">
    <property type="entry name" value="Tscrpt_elong_fac_GreA/B_N"/>
</dbReference>
<dbReference type="InterPro" id="IPR036805">
    <property type="entry name" value="Tscrpt_elong_fac_GreA/B_N_sf"/>
</dbReference>
<dbReference type="KEGG" id="bba:Bd1119"/>
<dbReference type="GO" id="GO:0006354">
    <property type="term" value="P:DNA-templated transcription elongation"/>
    <property type="evidence" value="ECO:0007669"/>
    <property type="project" value="TreeGrafter"/>
</dbReference>
<keyword evidence="1 4" id="KW-0805">Transcription regulation</keyword>
<evidence type="ECO:0000256" key="3">
    <source>
        <dbReference type="ARBA" id="ARBA00023163"/>
    </source>
</evidence>
<dbReference type="InterPro" id="IPR001437">
    <property type="entry name" value="Tscrpt_elong_fac_GreA/B_C"/>
</dbReference>
<comment type="similarity">
    <text evidence="4">Belongs to the GreA/GreB family. GreB subfamily.</text>
</comment>
<keyword evidence="3 4" id="KW-0804">Transcription</keyword>
<dbReference type="Gene3D" id="1.10.287.180">
    <property type="entry name" value="Transcription elongation factor, GreA/GreB, N-terminal domain"/>
    <property type="match status" value="1"/>
</dbReference>
<dbReference type="PANTHER" id="PTHR30437">
    <property type="entry name" value="TRANSCRIPTION ELONGATION FACTOR GREA"/>
    <property type="match status" value="1"/>
</dbReference>
<feature type="domain" description="Transcription elongation factor GreA/GreB C-terminal" evidence="5">
    <location>
        <begin position="110"/>
        <end position="181"/>
    </location>
</feature>
<dbReference type="STRING" id="264462.Bd1119"/>
<comment type="function">
    <text evidence="4">Necessary for efficient RNA polymerase transcription elongation past template-encoded arresting sites. The arresting sites in DNA have the property of trapping a certain fraction of elongating RNA polymerases that pass through, resulting in locked ternary complexes. Cleavage of the nascent transcript by cleavage factors such as GreA or GreB allows the resumption of elongation from the new 3'terminus. GreB releases sequences of up to 9 nucleotides in length.</text>
</comment>
<dbReference type="SUPFAM" id="SSF54534">
    <property type="entry name" value="FKBP-like"/>
    <property type="match status" value="1"/>
</dbReference>
<sequence length="183" mass="20587">MGDGIMESKSNSRWTGLEDGLESCGMDNNKNYITPEGLAKLKAEYHALMHVERPKLVEVVAWAASNGDRSENADYQYGKRRLREIDRRVHFLTKRIEDAELVDPKQMKGTTVLFSATVTLVNEDGDEVVYQIVGEDEFDPKAGKISWKSPVARALLGKKLGDEVRIIKPAGEEFVTIENVEFK</sequence>
<keyword evidence="2 4" id="KW-0238">DNA-binding</keyword>
<dbReference type="Pfam" id="PF03449">
    <property type="entry name" value="GreA_GreB_N"/>
    <property type="match status" value="1"/>
</dbReference>
<dbReference type="GO" id="GO:0003677">
    <property type="term" value="F:DNA binding"/>
    <property type="evidence" value="ECO:0007669"/>
    <property type="project" value="UniProtKB-UniRule"/>
</dbReference>
<feature type="domain" description="Transcription elongation factor GreA/GreB N-terminal" evidence="6">
    <location>
        <begin position="31"/>
        <end position="100"/>
    </location>
</feature>
<gene>
    <name evidence="4 7" type="primary">greB</name>
    <name evidence="7" type="ordered locus">Bd1119</name>
</gene>
<dbReference type="Gene3D" id="3.10.50.30">
    <property type="entry name" value="Transcription elongation factor, GreA/GreB, C-terminal domain"/>
    <property type="match status" value="1"/>
</dbReference>
<dbReference type="InterPro" id="IPR006358">
    <property type="entry name" value="Tscrpt_elong_fac_GreB"/>
</dbReference>
<dbReference type="PROSITE" id="PS00830">
    <property type="entry name" value="GREAB_2"/>
    <property type="match status" value="1"/>
</dbReference>
<evidence type="ECO:0000259" key="5">
    <source>
        <dbReference type="Pfam" id="PF01272"/>
    </source>
</evidence>
<dbReference type="GO" id="GO:0032784">
    <property type="term" value="P:regulation of DNA-templated transcription elongation"/>
    <property type="evidence" value="ECO:0007669"/>
    <property type="project" value="UniProtKB-UniRule"/>
</dbReference>
<dbReference type="InterPro" id="IPR018151">
    <property type="entry name" value="TF_GreA/GreB_CS"/>
</dbReference>
<evidence type="ECO:0000313" key="7">
    <source>
        <dbReference type="EMBL" id="CAE79040.1"/>
    </source>
</evidence>
<dbReference type="HAMAP" id="MF_00930">
    <property type="entry name" value="GreB"/>
    <property type="match status" value="1"/>
</dbReference>
<evidence type="ECO:0000256" key="1">
    <source>
        <dbReference type="ARBA" id="ARBA00023015"/>
    </source>
</evidence>
<dbReference type="Pfam" id="PF01272">
    <property type="entry name" value="GreA_GreB"/>
    <property type="match status" value="1"/>
</dbReference>
<dbReference type="HAMAP" id="MF_00105">
    <property type="entry name" value="GreA_GreB"/>
    <property type="match status" value="1"/>
</dbReference>
<dbReference type="eggNOG" id="COG0782">
    <property type="taxonomic scope" value="Bacteria"/>
</dbReference>
<dbReference type="PIRSF" id="PIRSF006092">
    <property type="entry name" value="GreA_GreB"/>
    <property type="match status" value="1"/>
</dbReference>
<dbReference type="AlphaFoldDB" id="Q6MNW1"/>
<dbReference type="NCBIfam" id="TIGR01461">
    <property type="entry name" value="greB"/>
    <property type="match status" value="1"/>
</dbReference>
<evidence type="ECO:0000313" key="8">
    <source>
        <dbReference type="Proteomes" id="UP000008080"/>
    </source>
</evidence>
<reference evidence="7 8" key="1">
    <citation type="journal article" date="2004" name="Science">
        <title>A predator unmasked: life cycle of Bdellovibrio bacteriovorus from a genomic perspective.</title>
        <authorList>
            <person name="Rendulic S."/>
            <person name="Jagtap P."/>
            <person name="Rosinus A."/>
            <person name="Eppinger M."/>
            <person name="Baar C."/>
            <person name="Lanz C."/>
            <person name="Keller H."/>
            <person name="Lambert C."/>
            <person name="Evans K.J."/>
            <person name="Goesmann A."/>
            <person name="Meyer F."/>
            <person name="Sockett R.E."/>
            <person name="Schuster S.C."/>
        </authorList>
    </citation>
    <scope>NUCLEOTIDE SEQUENCE [LARGE SCALE GENOMIC DNA]</scope>
    <source>
        <strain evidence="8">ATCC 15356 / DSM 50701 / NCIMB 9529 / HD100</strain>
    </source>
</reference>
<organism evidence="7 8">
    <name type="scientific">Bdellovibrio bacteriovorus (strain ATCC 15356 / DSM 50701 / NCIMB 9529 / HD100)</name>
    <dbReference type="NCBI Taxonomy" id="264462"/>
    <lineage>
        <taxon>Bacteria</taxon>
        <taxon>Pseudomonadati</taxon>
        <taxon>Bdellovibrionota</taxon>
        <taxon>Bdellovibrionia</taxon>
        <taxon>Bdellovibrionales</taxon>
        <taxon>Pseudobdellovibrionaceae</taxon>
        <taxon>Bdellovibrio</taxon>
    </lineage>
</organism>
<proteinExistence type="inferred from homology"/>
<evidence type="ECO:0000259" key="6">
    <source>
        <dbReference type="Pfam" id="PF03449"/>
    </source>
</evidence>
<dbReference type="InterPro" id="IPR023459">
    <property type="entry name" value="Tscrpt_elong_fac_GreA/B_fam"/>
</dbReference>
<protein>
    <recommendedName>
        <fullName evidence="4">Transcription elongation factor GreB</fullName>
    </recommendedName>
    <alternativeName>
        <fullName evidence="4">Transcript cleavage factor GreB</fullName>
    </alternativeName>
</protein>
<evidence type="ECO:0000256" key="2">
    <source>
        <dbReference type="ARBA" id="ARBA00023125"/>
    </source>
</evidence>
<keyword evidence="8" id="KW-1185">Reference proteome</keyword>
<dbReference type="InterPro" id="IPR036953">
    <property type="entry name" value="GreA/GreB_C_sf"/>
</dbReference>
<dbReference type="NCBIfam" id="NF002506">
    <property type="entry name" value="PRK01885.1"/>
    <property type="match status" value="1"/>
</dbReference>
<dbReference type="PANTHER" id="PTHR30437:SF6">
    <property type="entry name" value="TRANSCRIPTION ELONGATION FACTOR GREB"/>
    <property type="match status" value="1"/>
</dbReference>
<name>Q6MNW1_BDEBA</name>
<dbReference type="FunFam" id="1.10.287.180:FF:000001">
    <property type="entry name" value="Transcription elongation factor GreA"/>
    <property type="match status" value="1"/>
</dbReference>
<evidence type="ECO:0000256" key="4">
    <source>
        <dbReference type="HAMAP-Rule" id="MF_00930"/>
    </source>
</evidence>
<dbReference type="HOGENOM" id="CLU_101379_3_0_7"/>
<accession>Q6MNW1</accession>
<dbReference type="EMBL" id="BX842649">
    <property type="protein sequence ID" value="CAE79040.1"/>
    <property type="molecule type" value="Genomic_DNA"/>
</dbReference>
<dbReference type="InterPro" id="IPR028624">
    <property type="entry name" value="Tscrpt_elong_fac_GreA/B"/>
</dbReference>
<dbReference type="FunFam" id="3.10.50.30:FF:000001">
    <property type="entry name" value="Transcription elongation factor GreA"/>
    <property type="match status" value="1"/>
</dbReference>
<dbReference type="Proteomes" id="UP000008080">
    <property type="component" value="Chromosome"/>
</dbReference>
<dbReference type="GO" id="GO:0070063">
    <property type="term" value="F:RNA polymerase binding"/>
    <property type="evidence" value="ECO:0007669"/>
    <property type="project" value="InterPro"/>
</dbReference>
<dbReference type="SUPFAM" id="SSF46557">
    <property type="entry name" value="GreA transcript cleavage protein, N-terminal domain"/>
    <property type="match status" value="1"/>
</dbReference>